<evidence type="ECO:0000313" key="8">
    <source>
        <dbReference type="Proteomes" id="UP000261875"/>
    </source>
</evidence>
<evidence type="ECO:0000256" key="5">
    <source>
        <dbReference type="ARBA" id="ARBA00023316"/>
    </source>
</evidence>
<dbReference type="Proteomes" id="UP000261875">
    <property type="component" value="Chromosome"/>
</dbReference>
<evidence type="ECO:0000256" key="2">
    <source>
        <dbReference type="ARBA" id="ARBA00007553"/>
    </source>
</evidence>
<proteinExistence type="inferred from homology"/>
<dbReference type="InterPro" id="IPR002477">
    <property type="entry name" value="Peptidoglycan-bd-like"/>
</dbReference>
<evidence type="ECO:0000256" key="3">
    <source>
        <dbReference type="ARBA" id="ARBA00011901"/>
    </source>
</evidence>
<dbReference type="GO" id="GO:0019867">
    <property type="term" value="C:outer membrane"/>
    <property type="evidence" value="ECO:0007669"/>
    <property type="project" value="TreeGrafter"/>
</dbReference>
<dbReference type="Pfam" id="PF01471">
    <property type="entry name" value="PG_binding_1"/>
    <property type="match status" value="1"/>
</dbReference>
<reference evidence="7 8" key="1">
    <citation type="submission" date="2017-05" db="EMBL/GenBank/DDBJ databases">
        <title>Genome sequence of Candidatus Fukatsuia symbiotica and Candidatus Hamiltonella defensa from Acyrthosiphon pisum strain 5D.</title>
        <authorList>
            <person name="Patel V.A."/>
            <person name="Chevignon G."/>
            <person name="Russell J.A."/>
            <person name="Oliver K.M."/>
        </authorList>
    </citation>
    <scope>NUCLEOTIDE SEQUENCE [LARGE SCALE GENOMIC DNA]</scope>
    <source>
        <strain evidence="7 8">5D</strain>
    </source>
</reference>
<dbReference type="GO" id="GO:0009253">
    <property type="term" value="P:peptidoglycan catabolic process"/>
    <property type="evidence" value="ECO:0007669"/>
    <property type="project" value="InterPro"/>
</dbReference>
<dbReference type="PROSITE" id="PS51257">
    <property type="entry name" value="PROKAR_LIPOPROTEIN"/>
    <property type="match status" value="1"/>
</dbReference>
<evidence type="ECO:0000256" key="1">
    <source>
        <dbReference type="ARBA" id="ARBA00001561"/>
    </source>
</evidence>
<dbReference type="InterPro" id="IPR002502">
    <property type="entry name" value="Amidase_domain"/>
</dbReference>
<dbReference type="EMBL" id="CP021659">
    <property type="protein sequence ID" value="AWK14430.1"/>
    <property type="molecule type" value="Genomic_DNA"/>
</dbReference>
<dbReference type="RefSeq" id="WP_072549690.1">
    <property type="nucleotide sequence ID" value="NZ_CP021659.1"/>
</dbReference>
<keyword evidence="4" id="KW-0378">Hydrolase</keyword>
<dbReference type="OrthoDB" id="9794842at2"/>
<dbReference type="AlphaFoldDB" id="A0A2U8I5M4"/>
<dbReference type="Gene3D" id="3.40.80.10">
    <property type="entry name" value="Peptidoglycan recognition protein-like"/>
    <property type="match status" value="1"/>
</dbReference>
<comment type="similarity">
    <text evidence="2">Belongs to the N-acetylmuramoyl-L-alanine amidase 2 family.</text>
</comment>
<gene>
    <name evidence="7" type="ORF">CCS41_07995</name>
</gene>
<dbReference type="Pfam" id="PF01510">
    <property type="entry name" value="Amidase_2"/>
    <property type="match status" value="1"/>
</dbReference>
<dbReference type="FunFam" id="3.40.80.10:FF:000003">
    <property type="entry name" value="N-acetylmuramoyl-L-alanine amidase"/>
    <property type="match status" value="1"/>
</dbReference>
<dbReference type="GO" id="GO:0009254">
    <property type="term" value="P:peptidoglycan turnover"/>
    <property type="evidence" value="ECO:0007669"/>
    <property type="project" value="TreeGrafter"/>
</dbReference>
<evidence type="ECO:0000256" key="4">
    <source>
        <dbReference type="ARBA" id="ARBA00022801"/>
    </source>
</evidence>
<feature type="domain" description="N-acetylmuramoyl-L-alanine amidase" evidence="6">
    <location>
        <begin position="29"/>
        <end position="175"/>
    </location>
</feature>
<comment type="catalytic activity">
    <reaction evidence="1">
        <text>Hydrolyzes the link between N-acetylmuramoyl residues and L-amino acid residues in certain cell-wall glycopeptides.</text>
        <dbReference type="EC" id="3.5.1.28"/>
    </reaction>
</comment>
<dbReference type="PANTHER" id="PTHR30417">
    <property type="entry name" value="N-ACETYLMURAMOYL-L-ALANINE AMIDASE AMID"/>
    <property type="match status" value="1"/>
</dbReference>
<dbReference type="SMART" id="SM00644">
    <property type="entry name" value="Ami_2"/>
    <property type="match status" value="1"/>
</dbReference>
<dbReference type="InterPro" id="IPR051206">
    <property type="entry name" value="NAMLAA_amidase_2"/>
</dbReference>
<dbReference type="SUPFAM" id="SSF55846">
    <property type="entry name" value="N-acetylmuramoyl-L-alanine amidase-like"/>
    <property type="match status" value="1"/>
</dbReference>
<dbReference type="GO" id="GO:0071555">
    <property type="term" value="P:cell wall organization"/>
    <property type="evidence" value="ECO:0007669"/>
    <property type="project" value="UniProtKB-KW"/>
</dbReference>
<dbReference type="CDD" id="cd06583">
    <property type="entry name" value="PGRP"/>
    <property type="match status" value="1"/>
</dbReference>
<evidence type="ECO:0000313" key="7">
    <source>
        <dbReference type="EMBL" id="AWK14430.1"/>
    </source>
</evidence>
<evidence type="ECO:0000259" key="6">
    <source>
        <dbReference type="SMART" id="SM00644"/>
    </source>
</evidence>
<dbReference type="PANTHER" id="PTHR30417:SF1">
    <property type="entry name" value="N-ACETYLMURAMOYL-L-ALANINE AMIDASE AMID"/>
    <property type="match status" value="1"/>
</dbReference>
<organism evidence="7 8">
    <name type="scientific">Candidatus Fukatsuia symbiotica</name>
    <dbReference type="NCBI Taxonomy" id="1878942"/>
    <lineage>
        <taxon>Bacteria</taxon>
        <taxon>Pseudomonadati</taxon>
        <taxon>Pseudomonadota</taxon>
        <taxon>Gammaproteobacteria</taxon>
        <taxon>Enterobacterales</taxon>
        <taxon>Yersiniaceae</taxon>
        <taxon>Candidatus Fukatsuia</taxon>
    </lineage>
</organism>
<dbReference type="KEGG" id="fsm:CCS41_07995"/>
<dbReference type="InterPro" id="IPR036365">
    <property type="entry name" value="PGBD-like_sf"/>
</dbReference>
<accession>A0A2U8I5M4</accession>
<name>A0A2U8I5M4_9GAMM</name>
<dbReference type="InterPro" id="IPR036366">
    <property type="entry name" value="PGBDSf"/>
</dbReference>
<keyword evidence="5" id="KW-0961">Cell wall biogenesis/degradation</keyword>
<dbReference type="STRING" id="1878942.GCA_900128755_00770"/>
<dbReference type="SUPFAM" id="SSF47090">
    <property type="entry name" value="PGBD-like"/>
    <property type="match status" value="1"/>
</dbReference>
<dbReference type="Gene3D" id="1.10.101.10">
    <property type="entry name" value="PGBD-like superfamily/PGBD"/>
    <property type="match status" value="1"/>
</dbReference>
<dbReference type="InterPro" id="IPR036505">
    <property type="entry name" value="Amidase/PGRP_sf"/>
</dbReference>
<keyword evidence="8" id="KW-1185">Reference proteome</keyword>
<dbReference type="EC" id="3.5.1.28" evidence="3"/>
<sequence>MSKLAVIVLALLITGCSHRLIDRGEYKVDTNTSAVAQNDRVRFLVLHYTAVDDTASKKILTQGQVSAHYLVLSHPQKKQGKPVVLQLVAEHERAWHAGVSHWQGRNNLNDTSIGVEIVNLGFTKSFFGKKWYPFNEQQIELIEYLAKDIVKRYKIAPTDIVGHSDIAPQRKFDPGPFFPWHRLAKKGIGAWPDDSLVTQYIGNRNKYAITSVSSIQKILAQYGYTIPQTGKLDTETKRVISAFQMHFRPTNFSGIPDIETEAIAKALVTQYRS</sequence>
<dbReference type="GO" id="GO:0008745">
    <property type="term" value="F:N-acetylmuramoyl-L-alanine amidase activity"/>
    <property type="evidence" value="ECO:0007669"/>
    <property type="project" value="UniProtKB-EC"/>
</dbReference>
<protein>
    <recommendedName>
        <fullName evidence="3">N-acetylmuramoyl-L-alanine amidase</fullName>
        <ecNumber evidence="3">3.5.1.28</ecNumber>
    </recommendedName>
</protein>